<gene>
    <name evidence="1" type="ORF">TNIN_237911</name>
</gene>
<dbReference type="Proteomes" id="UP000886998">
    <property type="component" value="Unassembled WGS sequence"/>
</dbReference>
<dbReference type="EMBL" id="BMAV01016047">
    <property type="protein sequence ID" value="GFY66441.1"/>
    <property type="molecule type" value="Genomic_DNA"/>
</dbReference>
<organism evidence="1 2">
    <name type="scientific">Trichonephila inaurata madagascariensis</name>
    <dbReference type="NCBI Taxonomy" id="2747483"/>
    <lineage>
        <taxon>Eukaryota</taxon>
        <taxon>Metazoa</taxon>
        <taxon>Ecdysozoa</taxon>
        <taxon>Arthropoda</taxon>
        <taxon>Chelicerata</taxon>
        <taxon>Arachnida</taxon>
        <taxon>Araneae</taxon>
        <taxon>Araneomorphae</taxon>
        <taxon>Entelegynae</taxon>
        <taxon>Araneoidea</taxon>
        <taxon>Nephilidae</taxon>
        <taxon>Trichonephila</taxon>
        <taxon>Trichonephila inaurata</taxon>
    </lineage>
</organism>
<dbReference type="OrthoDB" id="10451889at2759"/>
<accession>A0A8X7CGZ9</accession>
<proteinExistence type="predicted"/>
<evidence type="ECO:0000313" key="2">
    <source>
        <dbReference type="Proteomes" id="UP000886998"/>
    </source>
</evidence>
<sequence>MKQAYTLAVDRLELLTFTISQPDGQAQVRETNDLIKKLETTASELCDMTNKYEDAVTVVKEKVHALTQTNGATLTLFSDHNDKILILSKLQCAICIPSSFFFCIITNMDKLTEYSCFQI</sequence>
<comment type="caution">
    <text evidence="1">The sequence shown here is derived from an EMBL/GenBank/DDBJ whole genome shotgun (WGS) entry which is preliminary data.</text>
</comment>
<name>A0A8X7CGZ9_9ARAC</name>
<reference evidence="1" key="1">
    <citation type="submission" date="2020-08" db="EMBL/GenBank/DDBJ databases">
        <title>Multicomponent nature underlies the extraordinary mechanical properties of spider dragline silk.</title>
        <authorList>
            <person name="Kono N."/>
            <person name="Nakamura H."/>
            <person name="Mori M."/>
            <person name="Yoshida Y."/>
            <person name="Ohtoshi R."/>
            <person name="Malay A.D."/>
            <person name="Moran D.A.P."/>
            <person name="Tomita M."/>
            <person name="Numata K."/>
            <person name="Arakawa K."/>
        </authorList>
    </citation>
    <scope>NUCLEOTIDE SEQUENCE</scope>
</reference>
<dbReference type="AlphaFoldDB" id="A0A8X7CGZ9"/>
<protein>
    <submittedName>
        <fullName evidence="1">Uncharacterized protein</fullName>
    </submittedName>
</protein>
<keyword evidence="2" id="KW-1185">Reference proteome</keyword>
<evidence type="ECO:0000313" key="1">
    <source>
        <dbReference type="EMBL" id="GFY66441.1"/>
    </source>
</evidence>